<comment type="similarity">
    <text evidence="2">Belongs to the GerABKC lipoprotein family.</text>
</comment>
<dbReference type="EMBL" id="JAAAMU010000007">
    <property type="protein sequence ID" value="NBC70504.1"/>
    <property type="molecule type" value="Genomic_DNA"/>
</dbReference>
<evidence type="ECO:0000256" key="8">
    <source>
        <dbReference type="SAM" id="SignalP"/>
    </source>
</evidence>
<dbReference type="OrthoDB" id="9816067at2"/>
<evidence type="ECO:0000259" key="10">
    <source>
        <dbReference type="Pfam" id="PF25198"/>
    </source>
</evidence>
<name>A0A7X5C2L3_9BACL</name>
<accession>A0A7X5C2L3</accession>
<dbReference type="InterPro" id="IPR038501">
    <property type="entry name" value="Spore_GerAC_C_sf"/>
</dbReference>
<evidence type="ECO:0000256" key="5">
    <source>
        <dbReference type="ARBA" id="ARBA00023136"/>
    </source>
</evidence>
<dbReference type="InterPro" id="IPR008844">
    <property type="entry name" value="Spore_GerAC-like"/>
</dbReference>
<dbReference type="AlphaFoldDB" id="A0A7X5C2L3"/>
<dbReference type="GO" id="GO:0016020">
    <property type="term" value="C:membrane"/>
    <property type="evidence" value="ECO:0007669"/>
    <property type="project" value="UniProtKB-SubCell"/>
</dbReference>
<dbReference type="PROSITE" id="PS51257">
    <property type="entry name" value="PROKAR_LIPOPROTEIN"/>
    <property type="match status" value="1"/>
</dbReference>
<keyword evidence="12" id="KW-1185">Reference proteome</keyword>
<feature type="domain" description="Spore germination protein N-terminal" evidence="10">
    <location>
        <begin position="23"/>
        <end position="189"/>
    </location>
</feature>
<dbReference type="Pfam" id="PF05504">
    <property type="entry name" value="Spore_GerAC"/>
    <property type="match status" value="1"/>
</dbReference>
<proteinExistence type="inferred from homology"/>
<evidence type="ECO:0000256" key="7">
    <source>
        <dbReference type="ARBA" id="ARBA00023288"/>
    </source>
</evidence>
<comment type="caution">
    <text evidence="11">The sequence shown here is derived from an EMBL/GenBank/DDBJ whole genome shotgun (WGS) entry which is preliminary data.</text>
</comment>
<evidence type="ECO:0000256" key="2">
    <source>
        <dbReference type="ARBA" id="ARBA00007886"/>
    </source>
</evidence>
<dbReference type="PANTHER" id="PTHR35789">
    <property type="entry name" value="SPORE GERMINATION PROTEIN B3"/>
    <property type="match status" value="1"/>
</dbReference>
<dbReference type="Gene3D" id="3.30.300.210">
    <property type="entry name" value="Nutrient germinant receptor protein C, domain 3"/>
    <property type="match status" value="1"/>
</dbReference>
<dbReference type="Pfam" id="PF25198">
    <property type="entry name" value="Spore_GerAC_N"/>
    <property type="match status" value="1"/>
</dbReference>
<keyword evidence="7" id="KW-0449">Lipoprotein</keyword>
<keyword evidence="6" id="KW-0564">Palmitate</keyword>
<dbReference type="PANTHER" id="PTHR35789:SF1">
    <property type="entry name" value="SPORE GERMINATION PROTEIN B3"/>
    <property type="match status" value="1"/>
</dbReference>
<dbReference type="RefSeq" id="WP_161699503.1">
    <property type="nucleotide sequence ID" value="NZ_JAAAMU010000007.1"/>
</dbReference>
<evidence type="ECO:0000313" key="11">
    <source>
        <dbReference type="EMBL" id="NBC70504.1"/>
    </source>
</evidence>
<keyword evidence="3" id="KW-0309">Germination</keyword>
<reference evidence="11 12" key="1">
    <citation type="submission" date="2020-01" db="EMBL/GenBank/DDBJ databases">
        <title>Paenibacillus soybeanensis sp. nov. isolated from the nodules of soybean (Glycine max(L.) Merr).</title>
        <authorList>
            <person name="Wang H."/>
        </authorList>
    </citation>
    <scope>NUCLEOTIDE SEQUENCE [LARGE SCALE GENOMIC DNA]</scope>
    <source>
        <strain evidence="11 12">DSM 23054</strain>
    </source>
</reference>
<dbReference type="GO" id="GO:0009847">
    <property type="term" value="P:spore germination"/>
    <property type="evidence" value="ECO:0007669"/>
    <property type="project" value="InterPro"/>
</dbReference>
<evidence type="ECO:0000259" key="9">
    <source>
        <dbReference type="Pfam" id="PF05504"/>
    </source>
</evidence>
<gene>
    <name evidence="11" type="ORF">GT003_15995</name>
</gene>
<evidence type="ECO:0000313" key="12">
    <source>
        <dbReference type="Proteomes" id="UP000558113"/>
    </source>
</evidence>
<protein>
    <submittedName>
        <fullName evidence="11">Ger(X)C family spore germination protein</fullName>
    </submittedName>
</protein>
<evidence type="ECO:0000256" key="3">
    <source>
        <dbReference type="ARBA" id="ARBA00022544"/>
    </source>
</evidence>
<organism evidence="11 12">
    <name type="scientific">Paenibacillus sacheonensis</name>
    <dbReference type="NCBI Taxonomy" id="742054"/>
    <lineage>
        <taxon>Bacteria</taxon>
        <taxon>Bacillati</taxon>
        <taxon>Bacillota</taxon>
        <taxon>Bacilli</taxon>
        <taxon>Bacillales</taxon>
        <taxon>Paenibacillaceae</taxon>
        <taxon>Paenibacillus</taxon>
    </lineage>
</organism>
<dbReference type="NCBIfam" id="TIGR02887">
    <property type="entry name" value="spore_ger_x_C"/>
    <property type="match status" value="1"/>
</dbReference>
<dbReference type="InterPro" id="IPR057336">
    <property type="entry name" value="GerAC_N"/>
</dbReference>
<keyword evidence="4 8" id="KW-0732">Signal</keyword>
<dbReference type="InterPro" id="IPR046953">
    <property type="entry name" value="Spore_GerAC-like_C"/>
</dbReference>
<keyword evidence="5" id="KW-0472">Membrane</keyword>
<feature type="chain" id="PRO_5039498388" evidence="8">
    <location>
        <begin position="21"/>
        <end position="386"/>
    </location>
</feature>
<feature type="domain" description="Spore germination GerAC-like C-terminal" evidence="9">
    <location>
        <begin position="210"/>
        <end position="378"/>
    </location>
</feature>
<evidence type="ECO:0000256" key="6">
    <source>
        <dbReference type="ARBA" id="ARBA00023139"/>
    </source>
</evidence>
<evidence type="ECO:0000256" key="4">
    <source>
        <dbReference type="ARBA" id="ARBA00022729"/>
    </source>
</evidence>
<feature type="signal peptide" evidence="8">
    <location>
        <begin position="1"/>
        <end position="20"/>
    </location>
</feature>
<dbReference type="Proteomes" id="UP000558113">
    <property type="component" value="Unassembled WGS sequence"/>
</dbReference>
<sequence length="386" mass="43391">MRTIKRGVLLLLLSAMLAGCSSDIREISDIALVMLTAIDYDEQKQLYVFTVNCLEASTNTAGNTARKPEWIASASGPSVFEAARNLRSRAGKVLIWQHDKFFLIGESAARRSFYEVVDFLTRSRDIRLSSFLIVAQGNASELMRTRAETGDLLSNEMLGKVKNEQLWGKSLTLAVKDIVNEYTNPYRGIVTGKLSKAKPMGGNREVLFLSGGSVIQQGRLKEWLSGDDTLSIHILVNKKYWKALEFAEYVPFNDRRVALRMRVGKRSMSLVRAEGKPGIAIRIEMSGSITSIDKKLNLADPATLHGVEEAASRYMEQRLKVSLNRFQRELKSDIIGFSDYLRQHHPYEWKRISKTWVTDVYPTMPIRVRVDVAIPTIGMSEVIGGP</sequence>
<comment type="subcellular location">
    <subcellularLocation>
        <location evidence="1">Membrane</location>
        <topology evidence="1">Lipid-anchor</topology>
    </subcellularLocation>
</comment>
<evidence type="ECO:0000256" key="1">
    <source>
        <dbReference type="ARBA" id="ARBA00004635"/>
    </source>
</evidence>